<dbReference type="Proteomes" id="UP000594586">
    <property type="component" value="Chromosome"/>
</dbReference>
<evidence type="ECO:0000313" key="4">
    <source>
        <dbReference type="EMBL" id="QPK84081.1"/>
    </source>
</evidence>
<feature type="region of interest" description="Disordered" evidence="2">
    <location>
        <begin position="1"/>
        <end position="89"/>
    </location>
</feature>
<dbReference type="KEGG" id="cqn:G7Y29_04750"/>
<feature type="compositionally biased region" description="Basic and acidic residues" evidence="2">
    <location>
        <begin position="8"/>
        <end position="42"/>
    </location>
</feature>
<dbReference type="Pfam" id="PF12770">
    <property type="entry name" value="CHAT"/>
    <property type="match status" value="1"/>
</dbReference>
<keyword evidence="1" id="KW-0175">Coiled coil</keyword>
<dbReference type="EMBL" id="CP064955">
    <property type="protein sequence ID" value="QPK84081.1"/>
    <property type="molecule type" value="Genomic_DNA"/>
</dbReference>
<evidence type="ECO:0000256" key="1">
    <source>
        <dbReference type="SAM" id="Coils"/>
    </source>
</evidence>
<evidence type="ECO:0000313" key="5">
    <source>
        <dbReference type="Proteomes" id="UP000594586"/>
    </source>
</evidence>
<keyword evidence="5" id="KW-1185">Reference proteome</keyword>
<reference evidence="4 5" key="1">
    <citation type="submission" date="2020-11" db="EMBL/GenBank/DDBJ databases">
        <title>Corynebacterium sp. MC1420.</title>
        <authorList>
            <person name="Zhou J."/>
        </authorList>
    </citation>
    <scope>NUCLEOTIDE SEQUENCE [LARGE SCALE GENOMIC DNA]</scope>
    <source>
        <strain evidence="4 5">MC1420</strain>
    </source>
</reference>
<proteinExistence type="predicted"/>
<dbReference type="InterPro" id="IPR024983">
    <property type="entry name" value="CHAT_dom"/>
</dbReference>
<feature type="domain" description="CHAT" evidence="3">
    <location>
        <begin position="174"/>
        <end position="328"/>
    </location>
</feature>
<feature type="compositionally biased region" description="Basic and acidic residues" evidence="2">
    <location>
        <begin position="52"/>
        <end position="73"/>
    </location>
</feature>
<gene>
    <name evidence="4" type="ORF">G7Y29_04750</name>
</gene>
<name>A0A7T0KNP4_9CORY</name>
<feature type="coiled-coil region" evidence="1">
    <location>
        <begin position="105"/>
        <end position="132"/>
    </location>
</feature>
<protein>
    <submittedName>
        <fullName evidence="4">CHAT domain-containing protein</fullName>
    </submittedName>
</protein>
<evidence type="ECO:0000256" key="2">
    <source>
        <dbReference type="SAM" id="MobiDB-lite"/>
    </source>
</evidence>
<sequence>MSASQIARELERAQKAKTEAEKKTGEYRTLESQKRMAAEKALESAGKTTSDSTRRMRISEHGRRLKEAQDAGKKATQWQKKASDAAKKVSDLTTRLTKAQSDEAAKAEKKRAAEHEKAMAELKREQAALKARVVETGNSVVALEQRLPAPIAEKLRILVLTSDPKGTLPGERGLRLGREQKRISQAVKSATHRDWVEFDFRTAATPEDLLDGLTEFSPHVLHFSGHSNEEIILFEEDQDGSNPGRAISPTTLSRALAAVDNPPSLVVLNSCKSAGQLDTLTKWGIPFVVGMLDSIGDTDAIVFSARFYATIANGQSLASAVATGQVALEMAGLPGSELPVLAHAGDVDPSNLFLVKSPEGEIGNQS</sequence>
<evidence type="ECO:0000259" key="3">
    <source>
        <dbReference type="Pfam" id="PF12770"/>
    </source>
</evidence>
<dbReference type="RefSeq" id="WP_165005032.1">
    <property type="nucleotide sequence ID" value="NZ_CP064955.1"/>
</dbReference>
<dbReference type="AlphaFoldDB" id="A0A7T0KNP4"/>
<accession>A0A7T0KNP4</accession>
<organism evidence="4 5">
    <name type="scientific">Corynebacterium qintianiae</name>
    <dbReference type="NCBI Taxonomy" id="2709392"/>
    <lineage>
        <taxon>Bacteria</taxon>
        <taxon>Bacillati</taxon>
        <taxon>Actinomycetota</taxon>
        <taxon>Actinomycetes</taxon>
        <taxon>Mycobacteriales</taxon>
        <taxon>Corynebacteriaceae</taxon>
        <taxon>Corynebacterium</taxon>
    </lineage>
</organism>